<dbReference type="EMBL" id="CP031188">
    <property type="protein sequence ID" value="AXG73581.1"/>
    <property type="molecule type" value="Genomic_DNA"/>
</dbReference>
<dbReference type="Pfam" id="PF13585">
    <property type="entry name" value="CHU_C"/>
    <property type="match status" value="1"/>
</dbReference>
<organism evidence="1 2">
    <name type="scientific">Flavobacterium arcticum</name>
    <dbReference type="NCBI Taxonomy" id="1784713"/>
    <lineage>
        <taxon>Bacteria</taxon>
        <taxon>Pseudomonadati</taxon>
        <taxon>Bacteroidota</taxon>
        <taxon>Flavobacteriia</taxon>
        <taxon>Flavobacteriales</taxon>
        <taxon>Flavobacteriaceae</taxon>
        <taxon>Flavobacterium</taxon>
    </lineage>
</organism>
<evidence type="ECO:0008006" key="3">
    <source>
        <dbReference type="Google" id="ProtNLM"/>
    </source>
</evidence>
<dbReference type="OrthoDB" id="9765926at2"/>
<protein>
    <recommendedName>
        <fullName evidence="3">Gliding motility-associated C-terminal domain-containing protein</fullName>
    </recommendedName>
</protein>
<dbReference type="KEGG" id="fat:DVK85_04785"/>
<dbReference type="Proteomes" id="UP000253951">
    <property type="component" value="Chromosome"/>
</dbReference>
<evidence type="ECO:0000313" key="1">
    <source>
        <dbReference type="EMBL" id="AXG73581.1"/>
    </source>
</evidence>
<proteinExistence type="predicted"/>
<dbReference type="AlphaFoldDB" id="A0A345HAH1"/>
<name>A0A345HAH1_9FLAO</name>
<evidence type="ECO:0000313" key="2">
    <source>
        <dbReference type="Proteomes" id="UP000253951"/>
    </source>
</evidence>
<gene>
    <name evidence="1" type="ORF">DVK85_04785</name>
</gene>
<dbReference type="InterPro" id="IPR026341">
    <property type="entry name" value="T9SS_type_B"/>
</dbReference>
<reference evidence="1 2" key="1">
    <citation type="submission" date="2018-07" db="EMBL/GenBank/DDBJ databases">
        <title>Complete genome sequence of Flavobacterium arcticum type strain SM1502T.</title>
        <authorList>
            <person name="Li Y."/>
            <person name="Li D.-D."/>
        </authorList>
    </citation>
    <scope>NUCLEOTIDE SEQUENCE [LARGE SCALE GENOMIC DNA]</scope>
    <source>
        <strain evidence="1 2">SM1502</strain>
    </source>
</reference>
<dbReference type="NCBIfam" id="TIGR04131">
    <property type="entry name" value="Bac_Flav_CTERM"/>
    <property type="match status" value="1"/>
</dbReference>
<sequence length="244" mass="26889">MGFYGEIIAGATENIYIAEAVGSYTVEAISATGCISDPIEPVTVTQSGPASVIGVGFSVTNAFSDDQVITVFVEGYGDYEYQLENGPWQDSNIFTGVIPRSTAYTVHVRDKDACSDFVVDIPDVNVIDYPRFFTPNGDGYNDYWNIYGLSSQGGAEIYIFDRYGKLIKQISSQGEGWDGTYNGSPMPADDYWFTVTYVEQITTIETLRDANGNVINDPVTDEPVTGEVTRMVTREFKAHFALKR</sequence>
<keyword evidence="2" id="KW-1185">Reference proteome</keyword>
<accession>A0A345HAH1</accession>